<organism evidence="1 2">
    <name type="scientific">Trueperella bonasi</name>
    <dbReference type="NCBI Taxonomy" id="312286"/>
    <lineage>
        <taxon>Bacteria</taxon>
        <taxon>Bacillati</taxon>
        <taxon>Actinomycetota</taxon>
        <taxon>Actinomycetes</taxon>
        <taxon>Actinomycetales</taxon>
        <taxon>Actinomycetaceae</taxon>
        <taxon>Trueperella</taxon>
    </lineage>
</organism>
<accession>A0ABT9NE90</accession>
<keyword evidence="2" id="KW-1185">Reference proteome</keyword>
<evidence type="ECO:0000313" key="1">
    <source>
        <dbReference type="EMBL" id="MDP9805696.1"/>
    </source>
</evidence>
<comment type="caution">
    <text evidence="1">The sequence shown here is derived from an EMBL/GenBank/DDBJ whole genome shotgun (WGS) entry which is preliminary data.</text>
</comment>
<dbReference type="EMBL" id="JAUSQX010000001">
    <property type="protein sequence ID" value="MDP9805696.1"/>
    <property type="molecule type" value="Genomic_DNA"/>
</dbReference>
<evidence type="ECO:0000313" key="2">
    <source>
        <dbReference type="Proteomes" id="UP001243212"/>
    </source>
</evidence>
<sequence>MSGLLDFFTDFDIVTDIVEGIWRRRPFKPVNVGVNEITSQFNDRDGNILVGQIIEGRIKGKGKSELLIVNLKPVFAVEVTRHNTLGAMALNTKKDTPTYVIPGQIYEGKPRTAKVAEKTGAVKRPDFEKVRERLPKAGLA</sequence>
<proteinExistence type="predicted"/>
<dbReference type="Proteomes" id="UP001243212">
    <property type="component" value="Unassembled WGS sequence"/>
</dbReference>
<dbReference type="RefSeq" id="WP_307681962.1">
    <property type="nucleotide sequence ID" value="NZ_JAUSQX010000001.1"/>
</dbReference>
<gene>
    <name evidence="1" type="ORF">J2S70_000278</name>
</gene>
<protein>
    <submittedName>
        <fullName evidence="1">Uncharacterized protein</fullName>
    </submittedName>
</protein>
<reference evidence="1 2" key="1">
    <citation type="submission" date="2023-07" db="EMBL/GenBank/DDBJ databases">
        <title>Sequencing the genomes of 1000 actinobacteria strains.</title>
        <authorList>
            <person name="Klenk H.-P."/>
        </authorList>
    </citation>
    <scope>NUCLEOTIDE SEQUENCE [LARGE SCALE GENOMIC DNA]</scope>
    <source>
        <strain evidence="1 2">DSM 17163</strain>
    </source>
</reference>
<name>A0ABT9NE90_9ACTO</name>